<protein>
    <submittedName>
        <fullName evidence="3">Succinate-semialdehyde dehydrogenase (Acetylating)</fullName>
        <ecNumber evidence="3">1.2.1.76</ecNumber>
    </submittedName>
</protein>
<dbReference type="InterPro" id="IPR016162">
    <property type="entry name" value="Ald_DH_N"/>
</dbReference>
<dbReference type="PANTHER" id="PTHR11699">
    <property type="entry name" value="ALDEHYDE DEHYDROGENASE-RELATED"/>
    <property type="match status" value="1"/>
</dbReference>
<dbReference type="Pfam" id="PF00171">
    <property type="entry name" value="Aldedh"/>
    <property type="match status" value="1"/>
</dbReference>
<evidence type="ECO:0000259" key="2">
    <source>
        <dbReference type="Pfam" id="PF00171"/>
    </source>
</evidence>
<dbReference type="EC" id="1.2.1.76" evidence="3"/>
<dbReference type="Gene3D" id="3.40.309.10">
    <property type="entry name" value="Aldehyde Dehydrogenase, Chain A, domain 2"/>
    <property type="match status" value="1"/>
</dbReference>
<name>A0A379DD72_9FIRM</name>
<dbReference type="InterPro" id="IPR015590">
    <property type="entry name" value="Aldehyde_DH_dom"/>
</dbReference>
<dbReference type="InterPro" id="IPR016163">
    <property type="entry name" value="Ald_DH_C"/>
</dbReference>
<dbReference type="NCBIfam" id="NF011927">
    <property type="entry name" value="PRK15398.1"/>
    <property type="match status" value="1"/>
</dbReference>
<dbReference type="InterPro" id="IPR016161">
    <property type="entry name" value="Ald_DH/histidinol_DH"/>
</dbReference>
<dbReference type="GO" id="GO:0016620">
    <property type="term" value="F:oxidoreductase activity, acting on the aldehyde or oxo group of donors, NAD or NADP as acceptor"/>
    <property type="evidence" value="ECO:0007669"/>
    <property type="project" value="InterPro"/>
</dbReference>
<dbReference type="SUPFAM" id="SSF53720">
    <property type="entry name" value="ALDH-like"/>
    <property type="match status" value="1"/>
</dbReference>
<dbReference type="Gene3D" id="3.40.605.10">
    <property type="entry name" value="Aldehyde Dehydrogenase, Chain A, domain 1"/>
    <property type="match status" value="2"/>
</dbReference>
<organism evidence="3 4">
    <name type="scientific">Peptoniphilus indolicus</name>
    <dbReference type="NCBI Taxonomy" id="33030"/>
    <lineage>
        <taxon>Bacteria</taxon>
        <taxon>Bacillati</taxon>
        <taxon>Bacillota</taxon>
        <taxon>Tissierellia</taxon>
        <taxon>Tissierellales</taxon>
        <taxon>Peptoniphilaceae</taxon>
        <taxon>Peptoniphilus</taxon>
    </lineage>
</organism>
<dbReference type="EMBL" id="UGTH01000001">
    <property type="protein sequence ID" value="SUB75541.1"/>
    <property type="molecule type" value="Genomic_DNA"/>
</dbReference>
<gene>
    <name evidence="3" type="primary">sucD_2</name>
    <name evidence="3" type="ORF">NCTC11088_01339</name>
</gene>
<dbReference type="AlphaFoldDB" id="A0A379DD72"/>
<evidence type="ECO:0000256" key="1">
    <source>
        <dbReference type="ARBA" id="ARBA00023002"/>
    </source>
</evidence>
<dbReference type="Proteomes" id="UP000254777">
    <property type="component" value="Unassembled WGS sequence"/>
</dbReference>
<proteinExistence type="predicted"/>
<evidence type="ECO:0000313" key="3">
    <source>
        <dbReference type="EMBL" id="SUB75541.1"/>
    </source>
</evidence>
<sequence length="439" mass="48528">MEKFRGVFNSVQETIESVSLAFKTYREFGISDREEIVREIRKELLKHVNVLAEKTIDEICMGDIASKKQKIKLAIERTPGTEDLYTEVITRDKVMTLYELSPYGIACAIQPSTNPCATVINNVIGLLSAGNGVIICPHPRAIETTKFLVSIISDIISKITGLDNLVVTLEDISMQNISEIMNHPDIDLVVVTGGSYIAKYANKCNKKVISAGPGNPTFIVDETADIEKAARNIVKGATFDNNILCVTEKNIVVVDDVYENLKSELIKNSVYYVDSIDEMLKLAKILLTEDLKPNKFVGGKSASDLLKMARIEVDKEYALIAVDVPKIHPFVTEELLVPLITIVKTKDFESALDEAIFIEQGLHHTAGIYSNIIERLNIAARKLQTSIFVKNGSSLDAIGFSDGNPVSFTIANISGEGAITTRHFARRRRCTLVDAFSIR</sequence>
<feature type="domain" description="Aldehyde dehydrogenase" evidence="2">
    <location>
        <begin position="11"/>
        <end position="267"/>
    </location>
</feature>
<accession>A0A379DD72</accession>
<dbReference type="RefSeq" id="WP_004819694.1">
    <property type="nucleotide sequence ID" value="NZ_UGTH01000001.1"/>
</dbReference>
<evidence type="ECO:0000313" key="4">
    <source>
        <dbReference type="Proteomes" id="UP000254777"/>
    </source>
</evidence>
<reference evidence="3 4" key="1">
    <citation type="submission" date="2018-06" db="EMBL/GenBank/DDBJ databases">
        <authorList>
            <consortium name="Pathogen Informatics"/>
            <person name="Doyle S."/>
        </authorList>
    </citation>
    <scope>NUCLEOTIDE SEQUENCE [LARGE SCALE GENOMIC DNA]</scope>
    <source>
        <strain evidence="3 4">NCTC11088</strain>
    </source>
</reference>
<keyword evidence="1 3" id="KW-0560">Oxidoreductase</keyword>